<dbReference type="Proteomes" id="UP000662857">
    <property type="component" value="Chromosome"/>
</dbReference>
<proteinExistence type="predicted"/>
<keyword evidence="8" id="KW-1185">Reference proteome</keyword>
<reference evidence="7" key="1">
    <citation type="submission" date="2021-02" db="EMBL/GenBank/DDBJ databases">
        <title>Natrosporangium hydrolyticum gen. nov., sp. nov, a haloalkaliphilic actinobacterium from a soda solonchak soil.</title>
        <authorList>
            <person name="Sorokin D.Y."/>
            <person name="Khijniak T.V."/>
            <person name="Zakharycheva A.P."/>
            <person name="Boueva O.V."/>
            <person name="Ariskina E.V."/>
            <person name="Hahnke R.L."/>
            <person name="Bunk B."/>
            <person name="Sproer C."/>
            <person name="Schumann P."/>
            <person name="Evtushenko L.I."/>
            <person name="Kublanov I.V."/>
        </authorList>
    </citation>
    <scope>NUCLEOTIDE SEQUENCE</scope>
    <source>
        <strain evidence="7">DSM 106523</strain>
    </source>
</reference>
<dbReference type="EMBL" id="CP070499">
    <property type="protein sequence ID" value="QSB15456.1"/>
    <property type="molecule type" value="Genomic_DNA"/>
</dbReference>
<protein>
    <submittedName>
        <fullName evidence="7">YihY/virulence factor BrkB family protein</fullName>
    </submittedName>
</protein>
<dbReference type="InterPro" id="IPR017039">
    <property type="entry name" value="Virul_fac_BrkB"/>
</dbReference>
<dbReference type="PANTHER" id="PTHR30213">
    <property type="entry name" value="INNER MEMBRANE PROTEIN YHJD"/>
    <property type="match status" value="1"/>
</dbReference>
<comment type="subcellular location">
    <subcellularLocation>
        <location evidence="1">Cell membrane</location>
        <topology evidence="1">Multi-pass membrane protein</topology>
    </subcellularLocation>
</comment>
<dbReference type="PANTHER" id="PTHR30213:SF1">
    <property type="entry name" value="INNER MEMBRANE PROTEIN YHJD"/>
    <property type="match status" value="1"/>
</dbReference>
<keyword evidence="3 6" id="KW-0812">Transmembrane</keyword>
<evidence type="ECO:0000256" key="3">
    <source>
        <dbReference type="ARBA" id="ARBA00022692"/>
    </source>
</evidence>
<dbReference type="KEGG" id="nhy:JQS43_03630"/>
<dbReference type="GO" id="GO:0005886">
    <property type="term" value="C:plasma membrane"/>
    <property type="evidence" value="ECO:0007669"/>
    <property type="project" value="UniProtKB-SubCell"/>
</dbReference>
<keyword evidence="5 6" id="KW-0472">Membrane</keyword>
<dbReference type="AlphaFoldDB" id="A0A895YLA9"/>
<name>A0A895YLA9_9ACTN</name>
<dbReference type="Pfam" id="PF03631">
    <property type="entry name" value="Virul_fac_BrkB"/>
    <property type="match status" value="1"/>
</dbReference>
<feature type="transmembrane region" description="Helical" evidence="6">
    <location>
        <begin position="43"/>
        <end position="66"/>
    </location>
</feature>
<evidence type="ECO:0000256" key="1">
    <source>
        <dbReference type="ARBA" id="ARBA00004651"/>
    </source>
</evidence>
<gene>
    <name evidence="7" type="ORF">JQS43_03630</name>
</gene>
<keyword evidence="4 6" id="KW-1133">Transmembrane helix</keyword>
<feature type="transmembrane region" description="Helical" evidence="6">
    <location>
        <begin position="215"/>
        <end position="237"/>
    </location>
</feature>
<evidence type="ECO:0000256" key="6">
    <source>
        <dbReference type="SAM" id="Phobius"/>
    </source>
</evidence>
<accession>A0A895YLA9</accession>
<sequence length="282" mass="30394">MKAIARGKERAQRAVAEARHRWPVVDHGLRTHERYAEAYGARLAAAIAYFGFFAIFAFGVVLYSVLGFLVEYHVDLREQVDQFLQENLPVIDSDQIAAGRGAAGVIALIGLVVTGLGWVETLRSSQRRIWHLEQAPGSAIVRRLVDLVALVGLALLLGLSFAVVTGIEAVVAAWAQPVAWIIRPIGWVLLAGVNLVLAVALLSVLPRIRAPLRRLLPPAVAVAVALVILNTLGQAYVRGVQENPAYSVVATAAGLLVYLYLVHQIVLYAAAWAATDRPPPAS</sequence>
<keyword evidence="2" id="KW-1003">Cell membrane</keyword>
<dbReference type="PIRSF" id="PIRSF035875">
    <property type="entry name" value="RNase_BN"/>
    <property type="match status" value="1"/>
</dbReference>
<feature type="transmembrane region" description="Helical" evidence="6">
    <location>
        <begin position="97"/>
        <end position="119"/>
    </location>
</feature>
<feature type="transmembrane region" description="Helical" evidence="6">
    <location>
        <begin position="147"/>
        <end position="175"/>
    </location>
</feature>
<feature type="transmembrane region" description="Helical" evidence="6">
    <location>
        <begin position="249"/>
        <end position="274"/>
    </location>
</feature>
<evidence type="ECO:0000256" key="5">
    <source>
        <dbReference type="ARBA" id="ARBA00023136"/>
    </source>
</evidence>
<evidence type="ECO:0000313" key="8">
    <source>
        <dbReference type="Proteomes" id="UP000662857"/>
    </source>
</evidence>
<organism evidence="7 8">
    <name type="scientific">Natronosporangium hydrolyticum</name>
    <dbReference type="NCBI Taxonomy" id="2811111"/>
    <lineage>
        <taxon>Bacteria</taxon>
        <taxon>Bacillati</taxon>
        <taxon>Actinomycetota</taxon>
        <taxon>Actinomycetes</taxon>
        <taxon>Micromonosporales</taxon>
        <taxon>Micromonosporaceae</taxon>
        <taxon>Natronosporangium</taxon>
    </lineage>
</organism>
<evidence type="ECO:0000256" key="4">
    <source>
        <dbReference type="ARBA" id="ARBA00022989"/>
    </source>
</evidence>
<dbReference type="RefSeq" id="WP_239677639.1">
    <property type="nucleotide sequence ID" value="NZ_CP070499.1"/>
</dbReference>
<feature type="transmembrane region" description="Helical" evidence="6">
    <location>
        <begin position="181"/>
        <end position="203"/>
    </location>
</feature>
<evidence type="ECO:0000313" key="7">
    <source>
        <dbReference type="EMBL" id="QSB15456.1"/>
    </source>
</evidence>
<evidence type="ECO:0000256" key="2">
    <source>
        <dbReference type="ARBA" id="ARBA00022475"/>
    </source>
</evidence>